<sequence>MLEDGTGIFALCLGRNRRGNLVSVYQFSERTCIAQ</sequence>
<organism evidence="1 2">
    <name type="scientific">Paraburkholderia nemoris</name>
    <dbReference type="NCBI Taxonomy" id="2793076"/>
    <lineage>
        <taxon>Bacteria</taxon>
        <taxon>Pseudomonadati</taxon>
        <taxon>Pseudomonadota</taxon>
        <taxon>Betaproteobacteria</taxon>
        <taxon>Burkholderiales</taxon>
        <taxon>Burkholderiaceae</taxon>
        <taxon>Paraburkholderia</taxon>
    </lineage>
</organism>
<dbReference type="Proteomes" id="UP000673821">
    <property type="component" value="Unassembled WGS sequence"/>
</dbReference>
<gene>
    <name evidence="1" type="ORF">R69776_04199</name>
</gene>
<comment type="caution">
    <text evidence="1">The sequence shown here is derived from an EMBL/GenBank/DDBJ whole genome shotgun (WGS) entry which is preliminary data.</text>
</comment>
<dbReference type="EMBL" id="CAJNBH010000012">
    <property type="protein sequence ID" value="CAE6778666.1"/>
    <property type="molecule type" value="Genomic_DNA"/>
</dbReference>
<accession>A0ABN7M586</accession>
<evidence type="ECO:0000313" key="1">
    <source>
        <dbReference type="EMBL" id="CAE6778666.1"/>
    </source>
</evidence>
<reference evidence="1 2" key="1">
    <citation type="submission" date="2021-02" db="EMBL/GenBank/DDBJ databases">
        <authorList>
            <person name="Vanwijnsberghe S."/>
        </authorList>
    </citation>
    <scope>NUCLEOTIDE SEQUENCE [LARGE SCALE GENOMIC DNA]</scope>
    <source>
        <strain evidence="1 2">R-69776</strain>
    </source>
</reference>
<name>A0ABN7M586_9BURK</name>
<proteinExistence type="predicted"/>
<evidence type="ECO:0000313" key="2">
    <source>
        <dbReference type="Proteomes" id="UP000673821"/>
    </source>
</evidence>
<protein>
    <submittedName>
        <fullName evidence="1">Uncharacterized protein</fullName>
    </submittedName>
</protein>
<keyword evidence="2" id="KW-1185">Reference proteome</keyword>